<organism evidence="1 2">
    <name type="scientific">Parvularcula dongshanensis</name>
    <dbReference type="NCBI Taxonomy" id="1173995"/>
    <lineage>
        <taxon>Bacteria</taxon>
        <taxon>Pseudomonadati</taxon>
        <taxon>Pseudomonadota</taxon>
        <taxon>Alphaproteobacteria</taxon>
        <taxon>Parvularculales</taxon>
        <taxon>Parvularculaceae</taxon>
        <taxon>Parvularcula</taxon>
    </lineage>
</organism>
<gene>
    <name evidence="1" type="ORF">GGQ59_002760</name>
</gene>
<dbReference type="InterPro" id="IPR047677">
    <property type="entry name" value="GDCCVxC"/>
</dbReference>
<proteinExistence type="predicted"/>
<sequence>MTDIKLTSTLTCPSCGHRSTDEMPIDACQFFYDCKGCGVVLRPNKGGCCVYCSFGDTPCPPIQEGSCCA</sequence>
<accession>A0A840I8C8</accession>
<comment type="caution">
    <text evidence="1">The sequence shown here is derived from an EMBL/GenBank/DDBJ whole genome shotgun (WGS) entry which is preliminary data.</text>
</comment>
<dbReference type="EMBL" id="JACHOB010000007">
    <property type="protein sequence ID" value="MBB4660210.1"/>
    <property type="molecule type" value="Genomic_DNA"/>
</dbReference>
<dbReference type="RefSeq" id="WP_031556225.1">
    <property type="nucleotide sequence ID" value="NZ_JACHOB010000007.1"/>
</dbReference>
<name>A0A840I8C8_9PROT</name>
<evidence type="ECO:0000313" key="1">
    <source>
        <dbReference type="EMBL" id="MBB4660210.1"/>
    </source>
</evidence>
<dbReference type="NCBIfam" id="NF041374">
    <property type="entry name" value="GDCCVxC"/>
    <property type="match status" value="1"/>
</dbReference>
<protein>
    <submittedName>
        <fullName evidence="1">Uncharacterized protein</fullName>
    </submittedName>
</protein>
<dbReference type="Proteomes" id="UP000563524">
    <property type="component" value="Unassembled WGS sequence"/>
</dbReference>
<keyword evidence="2" id="KW-1185">Reference proteome</keyword>
<reference evidence="1 2" key="1">
    <citation type="submission" date="2020-08" db="EMBL/GenBank/DDBJ databases">
        <title>Genomic Encyclopedia of Type Strains, Phase IV (KMG-IV): sequencing the most valuable type-strain genomes for metagenomic binning, comparative biology and taxonomic classification.</title>
        <authorList>
            <person name="Goeker M."/>
        </authorList>
    </citation>
    <scope>NUCLEOTIDE SEQUENCE [LARGE SCALE GENOMIC DNA]</scope>
    <source>
        <strain evidence="1 2">DSM 102850</strain>
    </source>
</reference>
<evidence type="ECO:0000313" key="2">
    <source>
        <dbReference type="Proteomes" id="UP000563524"/>
    </source>
</evidence>
<dbReference type="AlphaFoldDB" id="A0A840I8C8"/>